<dbReference type="Pfam" id="PF02743">
    <property type="entry name" value="dCache_1"/>
    <property type="match status" value="1"/>
</dbReference>
<accession>A0A5S5CDT0</accession>
<dbReference type="Pfam" id="PF00990">
    <property type="entry name" value="GGDEF"/>
    <property type="match status" value="1"/>
</dbReference>
<keyword evidence="10" id="KW-1185">Reference proteome</keyword>
<dbReference type="Gene3D" id="3.30.70.270">
    <property type="match status" value="1"/>
</dbReference>
<evidence type="ECO:0000256" key="5">
    <source>
        <dbReference type="ARBA" id="ARBA00023136"/>
    </source>
</evidence>
<dbReference type="InterPro" id="IPR033479">
    <property type="entry name" value="dCache_1"/>
</dbReference>
<dbReference type="PANTHER" id="PTHR46663">
    <property type="entry name" value="DIGUANYLATE CYCLASE DGCT-RELATED"/>
    <property type="match status" value="1"/>
</dbReference>
<dbReference type="InterPro" id="IPR043128">
    <property type="entry name" value="Rev_trsase/Diguanyl_cyclase"/>
</dbReference>
<dbReference type="PROSITE" id="PS50887">
    <property type="entry name" value="GGDEF"/>
    <property type="match status" value="1"/>
</dbReference>
<evidence type="ECO:0000256" key="2">
    <source>
        <dbReference type="ARBA" id="ARBA00022475"/>
    </source>
</evidence>
<keyword evidence="3 6" id="KW-0812">Transmembrane</keyword>
<dbReference type="CDD" id="cd12914">
    <property type="entry name" value="PDC1_DGC_like"/>
    <property type="match status" value="1"/>
</dbReference>
<comment type="subcellular location">
    <subcellularLocation>
        <location evidence="1">Cell membrane</location>
        <topology evidence="1">Multi-pass membrane protein</topology>
    </subcellularLocation>
</comment>
<gene>
    <name evidence="9" type="ORF">BCM02_10274</name>
</gene>
<feature type="transmembrane region" description="Helical" evidence="6">
    <location>
        <begin position="298"/>
        <end position="321"/>
    </location>
</feature>
<reference evidence="9 10" key="1">
    <citation type="submission" date="2019-07" db="EMBL/GenBank/DDBJ databases">
        <title>Genomic Encyclopedia of Type Strains, Phase III (KMG-III): the genomes of soil and plant-associated and newly described type strains.</title>
        <authorList>
            <person name="Whitman W."/>
        </authorList>
    </citation>
    <scope>NUCLEOTIDE SEQUENCE [LARGE SCALE GENOMIC DNA]</scope>
    <source>
        <strain evidence="9 10">BL24</strain>
    </source>
</reference>
<evidence type="ECO:0000256" key="3">
    <source>
        <dbReference type="ARBA" id="ARBA00022692"/>
    </source>
</evidence>
<protein>
    <submittedName>
        <fullName evidence="9">Diguanylate cyclase (GGDEF)-like protein</fullName>
    </submittedName>
</protein>
<dbReference type="NCBIfam" id="TIGR00254">
    <property type="entry name" value="GGDEF"/>
    <property type="match status" value="1"/>
</dbReference>
<keyword evidence="4 6" id="KW-1133">Transmembrane helix</keyword>
<evidence type="ECO:0000256" key="6">
    <source>
        <dbReference type="SAM" id="Phobius"/>
    </source>
</evidence>
<comment type="caution">
    <text evidence="9">The sequence shown here is derived from an EMBL/GenBank/DDBJ whole genome shotgun (WGS) entry which is preliminary data.</text>
</comment>
<name>A0A5S5CDT0_9BACL</name>
<dbReference type="Gene3D" id="6.10.340.10">
    <property type="match status" value="1"/>
</dbReference>
<evidence type="ECO:0000313" key="10">
    <source>
        <dbReference type="Proteomes" id="UP000323257"/>
    </source>
</evidence>
<dbReference type="InterPro" id="IPR052163">
    <property type="entry name" value="DGC-Regulatory_Protein"/>
</dbReference>
<organism evidence="9 10">
    <name type="scientific">Paenibacillus methanolicus</name>
    <dbReference type="NCBI Taxonomy" id="582686"/>
    <lineage>
        <taxon>Bacteria</taxon>
        <taxon>Bacillati</taxon>
        <taxon>Bacillota</taxon>
        <taxon>Bacilli</taxon>
        <taxon>Bacillales</taxon>
        <taxon>Paenibacillaceae</taxon>
        <taxon>Paenibacillus</taxon>
    </lineage>
</organism>
<dbReference type="CDD" id="cd06225">
    <property type="entry name" value="HAMP"/>
    <property type="match status" value="1"/>
</dbReference>
<sequence length="552" mass="59989">MPFSLNLRTSFALISAILIILLSTLLSFTMSNRTSLAIEAEIGNSLSEISYQMAEKLDHYMWSRAGEIDVLSQLDTLRDPNDPAAIRRLLDGLQKSIPSFTWVGFINPAGEVLASTAGILTGQNIAKRPVFQNGIKGRFIGDVHEAVLLAKLLPNPSGEPLQFVDISVPVKNGAGQTVGVLAAHLSWEWSEEIEQSILQPLKDRKSSYDIFIVSKTDNTVLLGPEQQVGAKLSLPGLAAAQASRNHSGTVEWPDGDAYLTGFAYGDGYLDYPGLGWTVIVREPADIAFASVTELRHRFLWLGGISALVFAALGWFAAGFVAKPLKRIAEAAERLRHGEDVPIPRHRGIRDIETLSVSLQSLVDDLTRTERALDRMESLAHHDKLTGLPNRIALDSYMEEAMTRAAESGETLTFLYLDLDGFKGINDTHGHLAGDALLQNVAARLRACTRGDEIAARLGGDEFLAILNTSADGTEEEAAIVAARLIDTLNQAFVLDGRIVRIGCSIGAAVWPRDSRDPIEIVRLADEALYASKRAGKNRLTFYGSQSSNPHAG</sequence>
<evidence type="ECO:0000259" key="7">
    <source>
        <dbReference type="PROSITE" id="PS50885"/>
    </source>
</evidence>
<evidence type="ECO:0000256" key="1">
    <source>
        <dbReference type="ARBA" id="ARBA00004651"/>
    </source>
</evidence>
<keyword evidence="2" id="KW-1003">Cell membrane</keyword>
<evidence type="ECO:0000259" key="8">
    <source>
        <dbReference type="PROSITE" id="PS50887"/>
    </source>
</evidence>
<evidence type="ECO:0000256" key="4">
    <source>
        <dbReference type="ARBA" id="ARBA00022989"/>
    </source>
</evidence>
<dbReference type="GO" id="GO:0007165">
    <property type="term" value="P:signal transduction"/>
    <property type="evidence" value="ECO:0007669"/>
    <property type="project" value="InterPro"/>
</dbReference>
<dbReference type="Proteomes" id="UP000323257">
    <property type="component" value="Unassembled WGS sequence"/>
</dbReference>
<dbReference type="RefSeq" id="WP_246183236.1">
    <property type="nucleotide sequence ID" value="NZ_VNHS01000002.1"/>
</dbReference>
<dbReference type="FunFam" id="3.30.70.270:FF:000001">
    <property type="entry name" value="Diguanylate cyclase domain protein"/>
    <property type="match status" value="1"/>
</dbReference>
<dbReference type="SUPFAM" id="SSF55073">
    <property type="entry name" value="Nucleotide cyclase"/>
    <property type="match status" value="1"/>
</dbReference>
<dbReference type="InterPro" id="IPR029787">
    <property type="entry name" value="Nucleotide_cyclase"/>
</dbReference>
<dbReference type="AlphaFoldDB" id="A0A5S5CDT0"/>
<dbReference type="Gene3D" id="3.30.450.20">
    <property type="entry name" value="PAS domain"/>
    <property type="match status" value="1"/>
</dbReference>
<dbReference type="CDD" id="cd01949">
    <property type="entry name" value="GGDEF"/>
    <property type="match status" value="1"/>
</dbReference>
<feature type="domain" description="GGDEF" evidence="8">
    <location>
        <begin position="409"/>
        <end position="544"/>
    </location>
</feature>
<keyword evidence="5 6" id="KW-0472">Membrane</keyword>
<dbReference type="InterPro" id="IPR000160">
    <property type="entry name" value="GGDEF_dom"/>
</dbReference>
<feature type="domain" description="HAMP" evidence="7">
    <location>
        <begin position="318"/>
        <end position="370"/>
    </location>
</feature>
<dbReference type="EMBL" id="VNHS01000002">
    <property type="protein sequence ID" value="TYP77514.1"/>
    <property type="molecule type" value="Genomic_DNA"/>
</dbReference>
<dbReference type="GO" id="GO:0005886">
    <property type="term" value="C:plasma membrane"/>
    <property type="evidence" value="ECO:0007669"/>
    <property type="project" value="UniProtKB-SubCell"/>
</dbReference>
<dbReference type="PANTHER" id="PTHR46663:SF2">
    <property type="entry name" value="GGDEF DOMAIN-CONTAINING PROTEIN"/>
    <property type="match status" value="1"/>
</dbReference>
<evidence type="ECO:0000313" key="9">
    <source>
        <dbReference type="EMBL" id="TYP77514.1"/>
    </source>
</evidence>
<dbReference type="PROSITE" id="PS50885">
    <property type="entry name" value="HAMP"/>
    <property type="match status" value="1"/>
</dbReference>
<dbReference type="InterPro" id="IPR003660">
    <property type="entry name" value="HAMP_dom"/>
</dbReference>
<proteinExistence type="predicted"/>
<dbReference type="SMART" id="SM00267">
    <property type="entry name" value="GGDEF"/>
    <property type="match status" value="1"/>
</dbReference>